<dbReference type="InterPro" id="IPR031972">
    <property type="entry name" value="CSRNP_N"/>
</dbReference>
<evidence type="ECO:0000313" key="11">
    <source>
        <dbReference type="EMBL" id="KAK3082944.1"/>
    </source>
</evidence>
<evidence type="ECO:0000259" key="10">
    <source>
        <dbReference type="Pfam" id="PF16019"/>
    </source>
</evidence>
<evidence type="ECO:0000256" key="1">
    <source>
        <dbReference type="ARBA" id="ARBA00004123"/>
    </source>
</evidence>
<evidence type="ECO:0000256" key="7">
    <source>
        <dbReference type="ARBA" id="ARBA00023163"/>
    </source>
</evidence>
<protein>
    <recommendedName>
        <fullName evidence="10">Cysteine/serine-rich nuclear protein N-terminal domain-containing protein</fullName>
    </recommendedName>
</protein>
<keyword evidence="7" id="KW-0804">Transcription</keyword>
<proteinExistence type="inferred from homology"/>
<evidence type="ECO:0000256" key="8">
    <source>
        <dbReference type="ARBA" id="ARBA00023242"/>
    </source>
</evidence>
<evidence type="ECO:0000256" key="6">
    <source>
        <dbReference type="ARBA" id="ARBA00023159"/>
    </source>
</evidence>
<feature type="non-terminal residue" evidence="11">
    <location>
        <position position="1"/>
    </location>
</feature>
<evidence type="ECO:0000256" key="9">
    <source>
        <dbReference type="SAM" id="MobiDB-lite"/>
    </source>
</evidence>
<accession>A0AA88XCW8</accession>
<dbReference type="GO" id="GO:0043565">
    <property type="term" value="F:sequence-specific DNA binding"/>
    <property type="evidence" value="ECO:0007669"/>
    <property type="project" value="TreeGrafter"/>
</dbReference>
<evidence type="ECO:0000256" key="5">
    <source>
        <dbReference type="ARBA" id="ARBA00023125"/>
    </source>
</evidence>
<dbReference type="GO" id="GO:0005634">
    <property type="term" value="C:nucleus"/>
    <property type="evidence" value="ECO:0007669"/>
    <property type="project" value="UniProtKB-SubCell"/>
</dbReference>
<dbReference type="GO" id="GO:0006915">
    <property type="term" value="P:apoptotic process"/>
    <property type="evidence" value="ECO:0007669"/>
    <property type="project" value="UniProtKB-KW"/>
</dbReference>
<dbReference type="PRINTS" id="PR02031">
    <property type="entry name" value="CYSSERRICHNP"/>
</dbReference>
<keyword evidence="3" id="KW-0053">Apoptosis</keyword>
<dbReference type="InterPro" id="IPR023260">
    <property type="entry name" value="Cys/Ser-rich_nuc_prot"/>
</dbReference>
<dbReference type="Proteomes" id="UP001186944">
    <property type="component" value="Unassembled WGS sequence"/>
</dbReference>
<dbReference type="PANTHER" id="PTHR13580">
    <property type="entry name" value="TGF-BETA INDUCED APOPTOSIS PROTEIN"/>
    <property type="match status" value="1"/>
</dbReference>
<gene>
    <name evidence="11" type="ORF">FSP39_009711</name>
</gene>
<sequence length="417" mass="47272">ISGKRVKKKKKSVQFNGVTVYYFSRIQGFTCVPSEGGATLGMSSKHIHQQSFSLQEHAKEQKRLHQLYIEEQRKQGKTIPEFLDSKSDEEDLDEDDSDLDEIDEYYFLQPLSVKQRRTTLRQSGVKKIDGKEKEHCADIRQSREQCGCDCKIFCDPESCACSVAGIQCQVDRLSFPCGCSKDGCGNLKGRIEFNPFRVRTHYVHTVMRLKLEKQDDEVSPVHCQARFSSRENGSESHKVPNGSPSEVLTGTVAANEQREIDLSEFNSNELGSCRDCQNPEVCNIMMQEVQYAAMEAEQQRAALHNLYSATQQYKNVVEDSNNSPNTTSLPRVLLFNDNEEDVYNAENTTTFFNFKSEENSYSENSECSSEGSTVYEGADYPKTYQTLTSYEVNANNANQGYHMQSQQGVYAQNEQNS</sequence>
<dbReference type="Pfam" id="PF16019">
    <property type="entry name" value="CSRNP_N"/>
    <property type="match status" value="1"/>
</dbReference>
<comment type="caution">
    <text evidence="11">The sequence shown here is derived from an EMBL/GenBank/DDBJ whole genome shotgun (WGS) entry which is preliminary data.</text>
</comment>
<dbReference type="EMBL" id="VSWD01000014">
    <property type="protein sequence ID" value="KAK3082944.1"/>
    <property type="molecule type" value="Genomic_DNA"/>
</dbReference>
<name>A0AA88XCW8_PINIB</name>
<dbReference type="PANTHER" id="PTHR13580:SF9">
    <property type="entry name" value="AXIN1 UP-REGULATED 1, ISOFORM A"/>
    <property type="match status" value="1"/>
</dbReference>
<evidence type="ECO:0000256" key="3">
    <source>
        <dbReference type="ARBA" id="ARBA00022703"/>
    </source>
</evidence>
<keyword evidence="12" id="KW-1185">Reference proteome</keyword>
<dbReference type="GO" id="GO:0000981">
    <property type="term" value="F:DNA-binding transcription factor activity, RNA polymerase II-specific"/>
    <property type="evidence" value="ECO:0007669"/>
    <property type="project" value="TreeGrafter"/>
</dbReference>
<evidence type="ECO:0000256" key="2">
    <source>
        <dbReference type="ARBA" id="ARBA00008548"/>
    </source>
</evidence>
<keyword evidence="6" id="KW-0010">Activator</keyword>
<feature type="compositionally biased region" description="Basic and acidic residues" evidence="9">
    <location>
        <begin position="228"/>
        <end position="238"/>
    </location>
</feature>
<feature type="domain" description="Cysteine/serine-rich nuclear protein N-terminal" evidence="10">
    <location>
        <begin position="8"/>
        <end position="213"/>
    </location>
</feature>
<reference evidence="11" key="1">
    <citation type="submission" date="2019-08" db="EMBL/GenBank/DDBJ databases">
        <title>The improved chromosome-level genome for the pearl oyster Pinctada fucata martensii using PacBio sequencing and Hi-C.</title>
        <authorList>
            <person name="Zheng Z."/>
        </authorList>
    </citation>
    <scope>NUCLEOTIDE SEQUENCE</scope>
    <source>
        <strain evidence="11">ZZ-2019</strain>
        <tissue evidence="11">Adductor muscle</tissue>
    </source>
</reference>
<evidence type="ECO:0000256" key="4">
    <source>
        <dbReference type="ARBA" id="ARBA00023015"/>
    </source>
</evidence>
<comment type="similarity">
    <text evidence="2">Belongs to the AXUD1 family.</text>
</comment>
<evidence type="ECO:0000313" key="12">
    <source>
        <dbReference type="Proteomes" id="UP001186944"/>
    </source>
</evidence>
<keyword evidence="5" id="KW-0238">DNA-binding</keyword>
<organism evidence="11 12">
    <name type="scientific">Pinctada imbricata</name>
    <name type="common">Atlantic pearl-oyster</name>
    <name type="synonym">Pinctada martensii</name>
    <dbReference type="NCBI Taxonomy" id="66713"/>
    <lineage>
        <taxon>Eukaryota</taxon>
        <taxon>Metazoa</taxon>
        <taxon>Spiralia</taxon>
        <taxon>Lophotrochozoa</taxon>
        <taxon>Mollusca</taxon>
        <taxon>Bivalvia</taxon>
        <taxon>Autobranchia</taxon>
        <taxon>Pteriomorphia</taxon>
        <taxon>Pterioida</taxon>
        <taxon>Pterioidea</taxon>
        <taxon>Pteriidae</taxon>
        <taxon>Pinctada</taxon>
    </lineage>
</organism>
<comment type="subcellular location">
    <subcellularLocation>
        <location evidence="1">Nucleus</location>
    </subcellularLocation>
</comment>
<keyword evidence="4" id="KW-0805">Transcription regulation</keyword>
<keyword evidence="8" id="KW-0539">Nucleus</keyword>
<feature type="region of interest" description="Disordered" evidence="9">
    <location>
        <begin position="228"/>
        <end position="247"/>
    </location>
</feature>
<dbReference type="AlphaFoldDB" id="A0AA88XCW8"/>